<dbReference type="Pfam" id="PF16916">
    <property type="entry name" value="ZT_dimer"/>
    <property type="match status" value="1"/>
</dbReference>
<keyword evidence="3" id="KW-0813">Transport</keyword>
<evidence type="ECO:0000256" key="5">
    <source>
        <dbReference type="ARBA" id="ARBA00022989"/>
    </source>
</evidence>
<organism evidence="10 11">
    <name type="scientific">Candidatus Glassbacteria bacterium RIFCSPLOWO2_12_FULL_58_11</name>
    <dbReference type="NCBI Taxonomy" id="1817867"/>
    <lineage>
        <taxon>Bacteria</taxon>
        <taxon>Candidatus Glassiibacteriota</taxon>
    </lineage>
</organism>
<dbReference type="SUPFAM" id="SSF161111">
    <property type="entry name" value="Cation efflux protein transmembrane domain-like"/>
    <property type="match status" value="1"/>
</dbReference>
<feature type="domain" description="Cation efflux protein transmembrane" evidence="8">
    <location>
        <begin position="20"/>
        <end position="209"/>
    </location>
</feature>
<evidence type="ECO:0000256" key="7">
    <source>
        <dbReference type="SAM" id="Phobius"/>
    </source>
</evidence>
<keyword evidence="5 7" id="KW-1133">Transmembrane helix</keyword>
<dbReference type="SUPFAM" id="SSF160240">
    <property type="entry name" value="Cation efflux protein cytoplasmic domain-like"/>
    <property type="match status" value="1"/>
</dbReference>
<dbReference type="GO" id="GO:0008324">
    <property type="term" value="F:monoatomic cation transmembrane transporter activity"/>
    <property type="evidence" value="ECO:0007669"/>
    <property type="project" value="InterPro"/>
</dbReference>
<dbReference type="InterPro" id="IPR027469">
    <property type="entry name" value="Cation_efflux_TMD_sf"/>
</dbReference>
<evidence type="ECO:0000313" key="11">
    <source>
        <dbReference type="Proteomes" id="UP000179129"/>
    </source>
</evidence>
<evidence type="ECO:0000256" key="4">
    <source>
        <dbReference type="ARBA" id="ARBA00022692"/>
    </source>
</evidence>
<comment type="caution">
    <text evidence="10">The sequence shown here is derived from an EMBL/GenBank/DDBJ whole genome shotgun (WGS) entry which is preliminary data.</text>
</comment>
<accession>A0A1F5YYJ2</accession>
<dbReference type="NCBIfam" id="TIGR01297">
    <property type="entry name" value="CDF"/>
    <property type="match status" value="1"/>
</dbReference>
<dbReference type="PANTHER" id="PTHR43840">
    <property type="entry name" value="MITOCHONDRIAL METAL TRANSPORTER 1-RELATED"/>
    <property type="match status" value="1"/>
</dbReference>
<dbReference type="InterPro" id="IPR002524">
    <property type="entry name" value="Cation_efflux"/>
</dbReference>
<feature type="transmembrane region" description="Helical" evidence="7">
    <location>
        <begin position="15"/>
        <end position="35"/>
    </location>
</feature>
<keyword evidence="6 7" id="KW-0472">Membrane</keyword>
<comment type="subcellular location">
    <subcellularLocation>
        <location evidence="1">Membrane</location>
        <topology evidence="1">Multi-pass membrane protein</topology>
    </subcellularLocation>
</comment>
<evidence type="ECO:0000259" key="9">
    <source>
        <dbReference type="Pfam" id="PF16916"/>
    </source>
</evidence>
<gene>
    <name evidence="10" type="ORF">A3F83_14330</name>
</gene>
<dbReference type="AlphaFoldDB" id="A0A1F5YYJ2"/>
<dbReference type="Gene3D" id="3.30.70.1350">
    <property type="entry name" value="Cation efflux protein, cytoplasmic domain"/>
    <property type="match status" value="1"/>
</dbReference>
<feature type="transmembrane region" description="Helical" evidence="7">
    <location>
        <begin position="89"/>
        <end position="111"/>
    </location>
</feature>
<name>A0A1F5YYJ2_9BACT</name>
<evidence type="ECO:0000256" key="6">
    <source>
        <dbReference type="ARBA" id="ARBA00023136"/>
    </source>
</evidence>
<evidence type="ECO:0000256" key="3">
    <source>
        <dbReference type="ARBA" id="ARBA00022448"/>
    </source>
</evidence>
<dbReference type="STRING" id="1817867.A3F83_14330"/>
<reference evidence="10 11" key="1">
    <citation type="journal article" date="2016" name="Nat. Commun.">
        <title>Thousands of microbial genomes shed light on interconnected biogeochemical processes in an aquifer system.</title>
        <authorList>
            <person name="Anantharaman K."/>
            <person name="Brown C.T."/>
            <person name="Hug L.A."/>
            <person name="Sharon I."/>
            <person name="Castelle C.J."/>
            <person name="Probst A.J."/>
            <person name="Thomas B.C."/>
            <person name="Singh A."/>
            <person name="Wilkins M.J."/>
            <person name="Karaoz U."/>
            <person name="Brodie E.L."/>
            <person name="Williams K.H."/>
            <person name="Hubbard S.S."/>
            <person name="Banfield J.F."/>
        </authorList>
    </citation>
    <scope>NUCLEOTIDE SEQUENCE [LARGE SCALE GENOMIC DNA]</scope>
</reference>
<evidence type="ECO:0000256" key="2">
    <source>
        <dbReference type="ARBA" id="ARBA00008114"/>
    </source>
</evidence>
<dbReference type="Gene3D" id="1.20.1510.10">
    <property type="entry name" value="Cation efflux protein transmembrane domain"/>
    <property type="match status" value="1"/>
</dbReference>
<dbReference type="FunFam" id="1.20.1510.10:FF:000006">
    <property type="entry name" value="Divalent cation efflux transporter"/>
    <property type="match status" value="1"/>
</dbReference>
<sequence>MKTNSQDSNDTSQGLWITALGAAINIALSLIKILVGWTGHSRALIADGFHSLSDLATDVVVALGLFYGSRPYDADHPYGHKKIETLAEFTTGVLLLAFAVWMVVSSAQALTGRITEAPSLLVPLIAAVSVVSKEWLYRRTIVLANRLQSEAMVANAWHHRSDALTSVVALVAVGLAQISPSLRLLDPVAGIGISILVGKIGFDVAYKGMHRIIDTAPDPQIIERIRQVTIGNEQVRGLHKLRARYLGRQIIADLHIQVDPSLSVQEGHTIASQVEQAISAELGNVYDITVHVEPLYAPQENRT</sequence>
<proteinExistence type="inferred from homology"/>
<comment type="similarity">
    <text evidence="2">Belongs to the cation diffusion facilitator (CDF) transporter (TC 2.A.4) family.</text>
</comment>
<dbReference type="GO" id="GO:0016020">
    <property type="term" value="C:membrane"/>
    <property type="evidence" value="ECO:0007669"/>
    <property type="project" value="UniProtKB-SubCell"/>
</dbReference>
<dbReference type="PANTHER" id="PTHR43840:SF15">
    <property type="entry name" value="MITOCHONDRIAL METAL TRANSPORTER 1-RELATED"/>
    <property type="match status" value="1"/>
</dbReference>
<protein>
    <submittedName>
        <fullName evidence="10">Uncharacterized protein</fullName>
    </submittedName>
</protein>
<dbReference type="InterPro" id="IPR050291">
    <property type="entry name" value="CDF_Transporter"/>
</dbReference>
<dbReference type="Proteomes" id="UP000179129">
    <property type="component" value="Unassembled WGS sequence"/>
</dbReference>
<keyword evidence="4 7" id="KW-0812">Transmembrane</keyword>
<evidence type="ECO:0000313" key="10">
    <source>
        <dbReference type="EMBL" id="OGG05258.1"/>
    </source>
</evidence>
<evidence type="ECO:0000259" key="8">
    <source>
        <dbReference type="Pfam" id="PF01545"/>
    </source>
</evidence>
<dbReference type="InterPro" id="IPR036837">
    <property type="entry name" value="Cation_efflux_CTD_sf"/>
</dbReference>
<feature type="domain" description="Cation efflux protein cytoplasmic" evidence="9">
    <location>
        <begin position="217"/>
        <end position="294"/>
    </location>
</feature>
<dbReference type="Pfam" id="PF01545">
    <property type="entry name" value="Cation_efflux"/>
    <property type="match status" value="1"/>
</dbReference>
<dbReference type="InterPro" id="IPR058533">
    <property type="entry name" value="Cation_efflux_TM"/>
</dbReference>
<evidence type="ECO:0000256" key="1">
    <source>
        <dbReference type="ARBA" id="ARBA00004141"/>
    </source>
</evidence>
<dbReference type="InterPro" id="IPR027470">
    <property type="entry name" value="Cation_efflux_CTD"/>
</dbReference>
<dbReference type="EMBL" id="MFIX01000072">
    <property type="protein sequence ID" value="OGG05258.1"/>
    <property type="molecule type" value="Genomic_DNA"/>
</dbReference>